<keyword evidence="1" id="KW-0472">Membrane</keyword>
<sequence length="147" mass="15723">MDAGDVALVGAISGLAGAVAGALGAVAAAGISARGIFRQKQFERRYEAYDLLTTAVNDIIANPEILQPGAEEQRASAYRSIVNAVSKVRLSGPELVASAADQVHDRATRLLFAVRPPDSSNEDPMRPLRSARSHFELMARHELSLRE</sequence>
<gene>
    <name evidence="2" type="ORF">ACFQMH_31045</name>
</gene>
<evidence type="ECO:0000313" key="2">
    <source>
        <dbReference type="EMBL" id="MFC7016057.1"/>
    </source>
</evidence>
<name>A0ABW2EBH1_9ACTN</name>
<feature type="transmembrane region" description="Helical" evidence="1">
    <location>
        <begin position="6"/>
        <end position="31"/>
    </location>
</feature>
<proteinExistence type="predicted"/>
<evidence type="ECO:0000313" key="3">
    <source>
        <dbReference type="Proteomes" id="UP001596409"/>
    </source>
</evidence>
<organism evidence="2 3">
    <name type="scientific">Streptomyces viridiviolaceus</name>
    <dbReference type="NCBI Taxonomy" id="68282"/>
    <lineage>
        <taxon>Bacteria</taxon>
        <taxon>Bacillati</taxon>
        <taxon>Actinomycetota</taxon>
        <taxon>Actinomycetes</taxon>
        <taxon>Kitasatosporales</taxon>
        <taxon>Streptomycetaceae</taxon>
        <taxon>Streptomyces</taxon>
    </lineage>
</organism>
<keyword evidence="3" id="KW-1185">Reference proteome</keyword>
<reference evidence="3" key="1">
    <citation type="journal article" date="2019" name="Int. J. Syst. Evol. Microbiol.">
        <title>The Global Catalogue of Microorganisms (GCM) 10K type strain sequencing project: providing services to taxonomists for standard genome sequencing and annotation.</title>
        <authorList>
            <consortium name="The Broad Institute Genomics Platform"/>
            <consortium name="The Broad Institute Genome Sequencing Center for Infectious Disease"/>
            <person name="Wu L."/>
            <person name="Ma J."/>
        </authorList>
    </citation>
    <scope>NUCLEOTIDE SEQUENCE [LARGE SCALE GENOMIC DNA]</scope>
    <source>
        <strain evidence="3">JCM 4855</strain>
    </source>
</reference>
<keyword evidence="1" id="KW-1133">Transmembrane helix</keyword>
<protein>
    <submittedName>
        <fullName evidence="2">Uncharacterized protein</fullName>
    </submittedName>
</protein>
<dbReference type="EMBL" id="JBHSYM010000073">
    <property type="protein sequence ID" value="MFC7016057.1"/>
    <property type="molecule type" value="Genomic_DNA"/>
</dbReference>
<accession>A0ABW2EBH1</accession>
<comment type="caution">
    <text evidence="2">The sequence shown here is derived from an EMBL/GenBank/DDBJ whole genome shotgun (WGS) entry which is preliminary data.</text>
</comment>
<dbReference type="RefSeq" id="WP_189878948.1">
    <property type="nucleotide sequence ID" value="NZ_BMWA01000030.1"/>
</dbReference>
<keyword evidence="1" id="KW-0812">Transmembrane</keyword>
<dbReference type="Proteomes" id="UP001596409">
    <property type="component" value="Unassembled WGS sequence"/>
</dbReference>
<evidence type="ECO:0000256" key="1">
    <source>
        <dbReference type="SAM" id="Phobius"/>
    </source>
</evidence>